<dbReference type="InterPro" id="IPR000871">
    <property type="entry name" value="Beta-lactam_class-A"/>
</dbReference>
<dbReference type="InterPro" id="IPR012338">
    <property type="entry name" value="Beta-lactam/transpept-like"/>
</dbReference>
<dbReference type="GO" id="GO:0030655">
    <property type="term" value="P:beta-lactam antibiotic catabolic process"/>
    <property type="evidence" value="ECO:0007669"/>
    <property type="project" value="InterPro"/>
</dbReference>
<dbReference type="Gene3D" id="3.40.710.10">
    <property type="entry name" value="DD-peptidase/beta-lactamase superfamily"/>
    <property type="match status" value="1"/>
</dbReference>
<keyword evidence="3" id="KW-1185">Reference proteome</keyword>
<organism evidence="2 3">
    <name type="scientific">Lacrimispora algidixylanolytica</name>
    <dbReference type="NCBI Taxonomy" id="94868"/>
    <lineage>
        <taxon>Bacteria</taxon>
        <taxon>Bacillati</taxon>
        <taxon>Bacillota</taxon>
        <taxon>Clostridia</taxon>
        <taxon>Lachnospirales</taxon>
        <taxon>Lachnospiraceae</taxon>
        <taxon>Lacrimispora</taxon>
    </lineage>
</organism>
<dbReference type="GO" id="GO:0008800">
    <property type="term" value="F:beta-lactamase activity"/>
    <property type="evidence" value="ECO:0007669"/>
    <property type="project" value="InterPro"/>
</dbReference>
<dbReference type="RefSeq" id="WP_120196156.1">
    <property type="nucleotide sequence ID" value="NZ_MCIA01000008.1"/>
</dbReference>
<proteinExistence type="predicted"/>
<evidence type="ECO:0000313" key="2">
    <source>
        <dbReference type="EMBL" id="RKD33140.1"/>
    </source>
</evidence>
<dbReference type="AlphaFoldDB" id="A0A419T6E8"/>
<feature type="domain" description="Beta-lactamase class A catalytic" evidence="1">
    <location>
        <begin position="23"/>
        <end position="242"/>
    </location>
</feature>
<gene>
    <name evidence="2" type="ORF">BET01_16075</name>
</gene>
<dbReference type="EMBL" id="MCIA01000008">
    <property type="protein sequence ID" value="RKD33140.1"/>
    <property type="molecule type" value="Genomic_DNA"/>
</dbReference>
<comment type="caution">
    <text evidence="2">The sequence shown here is derived from an EMBL/GenBank/DDBJ whole genome shotgun (WGS) entry which is preliminary data.</text>
</comment>
<keyword evidence="2" id="KW-0378">Hydrolase</keyword>
<dbReference type="GO" id="GO:0046677">
    <property type="term" value="P:response to antibiotic"/>
    <property type="evidence" value="ECO:0007669"/>
    <property type="project" value="InterPro"/>
</dbReference>
<evidence type="ECO:0000313" key="3">
    <source>
        <dbReference type="Proteomes" id="UP000284277"/>
    </source>
</evidence>
<evidence type="ECO:0000259" key="1">
    <source>
        <dbReference type="Pfam" id="PF13354"/>
    </source>
</evidence>
<name>A0A419T6E8_9FIRM</name>
<dbReference type="OrthoDB" id="9775096at2"/>
<dbReference type="Proteomes" id="UP000284277">
    <property type="component" value="Unassembled WGS sequence"/>
</dbReference>
<dbReference type="PANTHER" id="PTHR35333">
    <property type="entry name" value="BETA-LACTAMASE"/>
    <property type="match status" value="1"/>
</dbReference>
<dbReference type="PANTHER" id="PTHR35333:SF3">
    <property type="entry name" value="BETA-LACTAMASE-TYPE TRANSPEPTIDASE FOLD CONTAINING PROTEIN"/>
    <property type="match status" value="1"/>
</dbReference>
<dbReference type="Pfam" id="PF13354">
    <property type="entry name" value="Beta-lactamase2"/>
    <property type="match status" value="1"/>
</dbReference>
<accession>A0A419T6E8</accession>
<dbReference type="SUPFAM" id="SSF56601">
    <property type="entry name" value="beta-lactamase/transpeptidase-like"/>
    <property type="match status" value="1"/>
</dbReference>
<sequence length="285" mass="32063">MDRRLTLEKRIEAEIKSYDGIMGIYLDDLHGTTIEIKAEETFETASAIKTLILACLFEEVEKGTVSLEDMIEYKKEHSVDGSGVLLALEPGARLRVKDAATFMIIVSDNIATNMLIDYLGLATINRCIKGLGCMDTVLHNPIHFDQYDRLGTSTPRDYASIFIRLTKGELISPKADQMMLEILKKQHYNSMITKDFPPYFMDSDNTEDILFTVASKSGSMDGCRNDGGIVFTPYGPYVIVMFHKEFSDAMYYPAHPATLFGARVSRMILDQYLALEGRFYPALKG</sequence>
<dbReference type="InterPro" id="IPR045155">
    <property type="entry name" value="Beta-lactam_cat"/>
</dbReference>
<protein>
    <submittedName>
        <fullName evidence="2">Serine hydrolase</fullName>
    </submittedName>
</protein>
<reference evidence="2 3" key="1">
    <citation type="submission" date="2016-08" db="EMBL/GenBank/DDBJ databases">
        <title>A new outlook on sporulation: Clostridium algidixylanolyticum.</title>
        <authorList>
            <person name="Poppleton D.I."/>
            <person name="Gribaldo S."/>
        </authorList>
    </citation>
    <scope>NUCLEOTIDE SEQUENCE [LARGE SCALE GENOMIC DNA]</scope>
    <source>
        <strain evidence="2 3">SPL73</strain>
    </source>
</reference>